<gene>
    <name evidence="1" type="ORF">AFUS01_LOCUS7376</name>
</gene>
<name>A0A8J2NTP2_9HEXA</name>
<sequence length="40" mass="4431">FQSKPPAENFAGCMPNFKWSGQRLDVGNMAPRSSQIRGYG</sequence>
<proteinExistence type="predicted"/>
<dbReference type="Proteomes" id="UP000708208">
    <property type="component" value="Unassembled WGS sequence"/>
</dbReference>
<organism evidence="1 2">
    <name type="scientific">Allacma fusca</name>
    <dbReference type="NCBI Taxonomy" id="39272"/>
    <lineage>
        <taxon>Eukaryota</taxon>
        <taxon>Metazoa</taxon>
        <taxon>Ecdysozoa</taxon>
        <taxon>Arthropoda</taxon>
        <taxon>Hexapoda</taxon>
        <taxon>Collembola</taxon>
        <taxon>Symphypleona</taxon>
        <taxon>Sminthuridae</taxon>
        <taxon>Allacma</taxon>
    </lineage>
</organism>
<keyword evidence="2" id="KW-1185">Reference proteome</keyword>
<accession>A0A8J2NTP2</accession>
<evidence type="ECO:0000313" key="2">
    <source>
        <dbReference type="Proteomes" id="UP000708208"/>
    </source>
</evidence>
<comment type="caution">
    <text evidence="1">The sequence shown here is derived from an EMBL/GenBank/DDBJ whole genome shotgun (WGS) entry which is preliminary data.</text>
</comment>
<evidence type="ECO:0000313" key="1">
    <source>
        <dbReference type="EMBL" id="CAG7717947.1"/>
    </source>
</evidence>
<dbReference type="AlphaFoldDB" id="A0A8J2NTP2"/>
<feature type="non-terminal residue" evidence="1">
    <location>
        <position position="1"/>
    </location>
</feature>
<dbReference type="EMBL" id="CAJVCH010049773">
    <property type="protein sequence ID" value="CAG7717947.1"/>
    <property type="molecule type" value="Genomic_DNA"/>
</dbReference>
<reference evidence="1" key="1">
    <citation type="submission" date="2021-06" db="EMBL/GenBank/DDBJ databases">
        <authorList>
            <person name="Hodson N. C."/>
            <person name="Mongue J. A."/>
            <person name="Jaron S. K."/>
        </authorList>
    </citation>
    <scope>NUCLEOTIDE SEQUENCE</scope>
</reference>
<protein>
    <submittedName>
        <fullName evidence="1">Uncharacterized protein</fullName>
    </submittedName>
</protein>